<evidence type="ECO:0000256" key="9">
    <source>
        <dbReference type="SAM" id="Coils"/>
    </source>
</evidence>
<dbReference type="InterPro" id="IPR004358">
    <property type="entry name" value="Sig_transdc_His_kin-like_C"/>
</dbReference>
<dbReference type="Proteomes" id="UP000282741">
    <property type="component" value="Chromosome"/>
</dbReference>
<keyword evidence="3" id="KW-0597">Phosphoprotein</keyword>
<keyword evidence="9" id="KW-0175">Coiled coil</keyword>
<proteinExistence type="predicted"/>
<dbReference type="PANTHER" id="PTHR42878">
    <property type="entry name" value="TWO-COMPONENT HISTIDINE KINASE"/>
    <property type="match status" value="1"/>
</dbReference>
<dbReference type="Pfam" id="PF00563">
    <property type="entry name" value="EAL"/>
    <property type="match status" value="1"/>
</dbReference>
<dbReference type="Pfam" id="PF00990">
    <property type="entry name" value="GGDEF"/>
    <property type="match status" value="1"/>
</dbReference>
<dbReference type="CDD" id="cd00082">
    <property type="entry name" value="HisKA"/>
    <property type="match status" value="1"/>
</dbReference>
<evidence type="ECO:0000256" key="7">
    <source>
        <dbReference type="ARBA" id="ARBA00022840"/>
    </source>
</evidence>
<dbReference type="PROSITE" id="PS50883">
    <property type="entry name" value="EAL"/>
    <property type="match status" value="1"/>
</dbReference>
<dbReference type="GO" id="GO:0000156">
    <property type="term" value="F:phosphorelay response regulator activity"/>
    <property type="evidence" value="ECO:0007669"/>
    <property type="project" value="TreeGrafter"/>
</dbReference>
<dbReference type="Gene3D" id="3.20.20.450">
    <property type="entry name" value="EAL domain"/>
    <property type="match status" value="1"/>
</dbReference>
<dbReference type="EC" id="2.7.13.3" evidence="2"/>
<evidence type="ECO:0000256" key="10">
    <source>
        <dbReference type="SAM" id="MobiDB-lite"/>
    </source>
</evidence>
<feature type="domain" description="GGDEF" evidence="13">
    <location>
        <begin position="250"/>
        <end position="385"/>
    </location>
</feature>
<dbReference type="InterPro" id="IPR043128">
    <property type="entry name" value="Rev_trsase/Diguanyl_cyclase"/>
</dbReference>
<dbReference type="InterPro" id="IPR029787">
    <property type="entry name" value="Nucleotide_cyclase"/>
</dbReference>
<dbReference type="InterPro" id="IPR001633">
    <property type="entry name" value="EAL_dom"/>
</dbReference>
<evidence type="ECO:0000256" key="1">
    <source>
        <dbReference type="ARBA" id="ARBA00000085"/>
    </source>
</evidence>
<dbReference type="PROSITE" id="PS50109">
    <property type="entry name" value="HIS_KIN"/>
    <property type="match status" value="1"/>
</dbReference>
<dbReference type="Gene3D" id="1.10.287.130">
    <property type="match status" value="1"/>
</dbReference>
<accession>A0AAN1VI17</accession>
<dbReference type="GO" id="GO:0005524">
    <property type="term" value="F:ATP binding"/>
    <property type="evidence" value="ECO:0007669"/>
    <property type="project" value="UniProtKB-KW"/>
</dbReference>
<dbReference type="GO" id="GO:0000155">
    <property type="term" value="F:phosphorelay sensor kinase activity"/>
    <property type="evidence" value="ECO:0007669"/>
    <property type="project" value="InterPro"/>
</dbReference>
<dbReference type="SMART" id="SM00052">
    <property type="entry name" value="EAL"/>
    <property type="match status" value="1"/>
</dbReference>
<reference evidence="15" key="1">
    <citation type="submission" date="2017-10" db="EMBL/GenBank/DDBJ databases">
        <title>Whole genome sequencing of various Bordetella species.</title>
        <authorList>
            <person name="Weigand M.R."/>
            <person name="Loparev V."/>
            <person name="Peng Y."/>
            <person name="Bowden K.E."/>
            <person name="Tondella M.L."/>
            <person name="Williams M.M."/>
        </authorList>
    </citation>
    <scope>NUCLEOTIDE SEQUENCE [LARGE SCALE GENOMIC DNA]</scope>
    <source>
        <strain evidence="15">H720</strain>
    </source>
</reference>
<dbReference type="SUPFAM" id="SSF55874">
    <property type="entry name" value="ATPase domain of HSP90 chaperone/DNA topoisomerase II/histidine kinase"/>
    <property type="match status" value="1"/>
</dbReference>
<dbReference type="Gene3D" id="3.30.70.270">
    <property type="match status" value="1"/>
</dbReference>
<dbReference type="InterPro" id="IPR050351">
    <property type="entry name" value="BphY/WalK/GraS-like"/>
</dbReference>
<evidence type="ECO:0000259" key="12">
    <source>
        <dbReference type="PROSITE" id="PS50883"/>
    </source>
</evidence>
<keyword evidence="6 14" id="KW-0418">Kinase</keyword>
<dbReference type="InterPro" id="IPR000160">
    <property type="entry name" value="GGDEF_dom"/>
</dbReference>
<dbReference type="RefSeq" id="WP_032957768.1">
    <property type="nucleotide sequence ID" value="NZ_CP012077.1"/>
</dbReference>
<evidence type="ECO:0000256" key="4">
    <source>
        <dbReference type="ARBA" id="ARBA00022679"/>
    </source>
</evidence>
<comment type="catalytic activity">
    <reaction evidence="1">
        <text>ATP + protein L-histidine = ADP + protein N-phospho-L-histidine.</text>
        <dbReference type="EC" id="2.7.13.3"/>
    </reaction>
</comment>
<keyword evidence="5" id="KW-0547">Nucleotide-binding</keyword>
<feature type="domain" description="EAL" evidence="12">
    <location>
        <begin position="394"/>
        <end position="639"/>
    </location>
</feature>
<dbReference type="PROSITE" id="PS50887">
    <property type="entry name" value="GGDEF"/>
    <property type="match status" value="1"/>
</dbReference>
<name>A0AAN1VI17_9BORD</name>
<dbReference type="PRINTS" id="PR00344">
    <property type="entry name" value="BCTRLSENSOR"/>
</dbReference>
<dbReference type="GO" id="GO:0030295">
    <property type="term" value="F:protein kinase activator activity"/>
    <property type="evidence" value="ECO:0007669"/>
    <property type="project" value="TreeGrafter"/>
</dbReference>
<dbReference type="PANTHER" id="PTHR42878:SF7">
    <property type="entry name" value="SENSOR HISTIDINE KINASE GLRK"/>
    <property type="match status" value="1"/>
</dbReference>
<dbReference type="InterPro" id="IPR035919">
    <property type="entry name" value="EAL_sf"/>
</dbReference>
<dbReference type="EMBL" id="CP024172">
    <property type="protein sequence ID" value="AZW19242.1"/>
    <property type="molecule type" value="Genomic_DNA"/>
</dbReference>
<evidence type="ECO:0000256" key="8">
    <source>
        <dbReference type="ARBA" id="ARBA00023012"/>
    </source>
</evidence>
<dbReference type="SUPFAM" id="SSF55073">
    <property type="entry name" value="Nucleotide cyclase"/>
    <property type="match status" value="1"/>
</dbReference>
<evidence type="ECO:0000313" key="15">
    <source>
        <dbReference type="Proteomes" id="UP000282741"/>
    </source>
</evidence>
<protein>
    <recommendedName>
        <fullName evidence="2">histidine kinase</fullName>
        <ecNumber evidence="2">2.7.13.3</ecNumber>
    </recommendedName>
</protein>
<sequence length="904" mass="98933">MRLSLHLLFSIVLLMGLLLFGTQLAGLWAAKVDAEAYQIGRARDAASSLAWAIGRFDGTARDWVSRLPAPSAEGPRLRIDETSLGRSIPLWPADAEPAPDLAVLARSPYRSADGASHGHVVAYAIPDDAAPDAYITGALVQTVLFVLATLAWCLYVRRLMSWMRKGPLGSLARAARGHDDGQSAELTELVPVREALAQNRLEHEQVVARLQQRIAMLENETMRDAVTRLPNRKTFFDRFRDILRGEDPQAAGHVLIFRQRDMAEINRRMHHEATDQWLRLSAAQLQQTIQEQAGPQAMLARLNGSDFAALLPGLAAQPALALSERVRRELRLRRLPLRQQEWCRWAIALGRYEAGEEVGSVLARLDNALMRAETANNDVLQMADIAGERRIEGEYRWQDLISQALDEHRFYLDVQPRSDSQGRPLHEEARLMLRGRDALPASVFMPPASRLGLAADCDIQALRLALDTRARQTGTLVVPLAQASLAQAHFLARVQALLEDRPAQGRQLILEIDAHSLVDYYETVRALCEIAAAVGARVGVQRLSEQFSAIEKLHQLPLAYVKVGGGFVHSLAASPGNRQLASTIVRTAHALDIPAYAADAREDAQAALLSSLGFIVLRPLPYETAALEEFPTQAAPSIEPPPVPGPSTLRKRQERSDRRLTEMAGALQSHRQLQSLLSHELRTPAATISAAAQSLETILAGSGQEVDSRLARIRRAVGRMIDMIDQMLSPERRDDQAMVPRLETVDLGELAHDVCASMQADSAHPLIVRNEEAVPALCDPLLTSLVLRNLIQNAIKYSPADQPVLVDAGLATTGAQHAMAWLAVSDNGPGLDEDEIEAIFEPHFRRSAHRETPGSGLGLHLARQICISQEGNLTAQAQPGQGARFVITLPASGLAALSPQGEPV</sequence>
<dbReference type="InterPro" id="IPR003594">
    <property type="entry name" value="HATPase_dom"/>
</dbReference>
<evidence type="ECO:0000256" key="6">
    <source>
        <dbReference type="ARBA" id="ARBA00022777"/>
    </source>
</evidence>
<evidence type="ECO:0000259" key="11">
    <source>
        <dbReference type="PROSITE" id="PS50109"/>
    </source>
</evidence>
<evidence type="ECO:0000256" key="3">
    <source>
        <dbReference type="ARBA" id="ARBA00022553"/>
    </source>
</evidence>
<dbReference type="InterPro" id="IPR036890">
    <property type="entry name" value="HATPase_C_sf"/>
</dbReference>
<keyword evidence="7" id="KW-0067">ATP-binding</keyword>
<feature type="domain" description="Histidine kinase" evidence="11">
    <location>
        <begin position="676"/>
        <end position="893"/>
    </location>
</feature>
<dbReference type="SUPFAM" id="SSF141868">
    <property type="entry name" value="EAL domain-like"/>
    <property type="match status" value="1"/>
</dbReference>
<feature type="coiled-coil region" evidence="9">
    <location>
        <begin position="193"/>
        <end position="220"/>
    </location>
</feature>
<gene>
    <name evidence="14" type="ORF">CS347_22020</name>
</gene>
<dbReference type="Pfam" id="PF02518">
    <property type="entry name" value="HATPase_c"/>
    <property type="match status" value="1"/>
</dbReference>
<keyword evidence="4" id="KW-0808">Transferase</keyword>
<dbReference type="SMART" id="SM00387">
    <property type="entry name" value="HATPase_c"/>
    <property type="match status" value="1"/>
</dbReference>
<evidence type="ECO:0000256" key="2">
    <source>
        <dbReference type="ARBA" id="ARBA00012438"/>
    </source>
</evidence>
<evidence type="ECO:0000313" key="14">
    <source>
        <dbReference type="EMBL" id="AZW19242.1"/>
    </source>
</evidence>
<organism evidence="14 15">
    <name type="scientific">Bordetella hinzii</name>
    <dbReference type="NCBI Taxonomy" id="103855"/>
    <lineage>
        <taxon>Bacteria</taxon>
        <taxon>Pseudomonadati</taxon>
        <taxon>Pseudomonadota</taxon>
        <taxon>Betaproteobacteria</taxon>
        <taxon>Burkholderiales</taxon>
        <taxon>Alcaligenaceae</taxon>
        <taxon>Bordetella</taxon>
    </lineage>
</organism>
<dbReference type="NCBIfam" id="TIGR00254">
    <property type="entry name" value="GGDEF"/>
    <property type="match status" value="1"/>
</dbReference>
<dbReference type="AlphaFoldDB" id="A0AAN1VI17"/>
<dbReference type="GO" id="GO:0007234">
    <property type="term" value="P:osmosensory signaling via phosphorelay pathway"/>
    <property type="evidence" value="ECO:0007669"/>
    <property type="project" value="TreeGrafter"/>
</dbReference>
<dbReference type="SMART" id="SM00267">
    <property type="entry name" value="GGDEF"/>
    <property type="match status" value="1"/>
</dbReference>
<dbReference type="InterPro" id="IPR036097">
    <property type="entry name" value="HisK_dim/P_sf"/>
</dbReference>
<evidence type="ECO:0000259" key="13">
    <source>
        <dbReference type="PROSITE" id="PS50887"/>
    </source>
</evidence>
<dbReference type="Pfam" id="PF00512">
    <property type="entry name" value="HisKA"/>
    <property type="match status" value="1"/>
</dbReference>
<dbReference type="CDD" id="cd00075">
    <property type="entry name" value="HATPase"/>
    <property type="match status" value="1"/>
</dbReference>
<dbReference type="InterPro" id="IPR003661">
    <property type="entry name" value="HisK_dim/P_dom"/>
</dbReference>
<dbReference type="Gene3D" id="3.30.565.10">
    <property type="entry name" value="Histidine kinase-like ATPase, C-terminal domain"/>
    <property type="match status" value="1"/>
</dbReference>
<keyword evidence="8" id="KW-0902">Two-component regulatory system</keyword>
<dbReference type="InterPro" id="IPR005467">
    <property type="entry name" value="His_kinase_dom"/>
</dbReference>
<dbReference type="SUPFAM" id="SSF47384">
    <property type="entry name" value="Homodimeric domain of signal transducing histidine kinase"/>
    <property type="match status" value="1"/>
</dbReference>
<evidence type="ECO:0000256" key="5">
    <source>
        <dbReference type="ARBA" id="ARBA00022741"/>
    </source>
</evidence>
<dbReference type="SMART" id="SM00388">
    <property type="entry name" value="HisKA"/>
    <property type="match status" value="1"/>
</dbReference>
<feature type="region of interest" description="Disordered" evidence="10">
    <location>
        <begin position="631"/>
        <end position="659"/>
    </location>
</feature>
<dbReference type="CDD" id="cd01948">
    <property type="entry name" value="EAL"/>
    <property type="match status" value="1"/>
</dbReference>